<dbReference type="PANTHER" id="PTHR21392">
    <property type="entry name" value="TRNA-URIDINE AMINOCARBOXYPROPYLTRANSFERASE 2"/>
    <property type="match status" value="1"/>
</dbReference>
<dbReference type="SMART" id="SM01144">
    <property type="entry name" value="DTW"/>
    <property type="match status" value="1"/>
</dbReference>
<evidence type="ECO:0000256" key="5">
    <source>
        <dbReference type="ARBA" id="ARBA00034489"/>
    </source>
</evidence>
<keyword evidence="3" id="KW-0949">S-adenosyl-L-methionine</keyword>
<dbReference type="Pfam" id="PF03942">
    <property type="entry name" value="DTW"/>
    <property type="match status" value="1"/>
</dbReference>
<dbReference type="EMBL" id="BAAAEW010000023">
    <property type="protein sequence ID" value="GAA0756526.1"/>
    <property type="molecule type" value="Genomic_DNA"/>
</dbReference>
<protein>
    <recommendedName>
        <fullName evidence="1">tRNA-uridine aminocarboxypropyltransferase</fullName>
        <ecNumber evidence="1">2.5.1.25</ecNumber>
    </recommendedName>
</protein>
<accession>A0ABN1K6N2</accession>
<name>A0ABN1K6N2_9BURK</name>
<dbReference type="InterPro" id="IPR005636">
    <property type="entry name" value="DTW"/>
</dbReference>
<feature type="domain" description="DTW" evidence="6">
    <location>
        <begin position="1"/>
        <end position="162"/>
    </location>
</feature>
<evidence type="ECO:0000259" key="6">
    <source>
        <dbReference type="SMART" id="SM01144"/>
    </source>
</evidence>
<comment type="caution">
    <text evidence="7">The sequence shown here is derived from an EMBL/GenBank/DDBJ whole genome shotgun (WGS) entry which is preliminary data.</text>
</comment>
<evidence type="ECO:0000313" key="8">
    <source>
        <dbReference type="Proteomes" id="UP001500279"/>
    </source>
</evidence>
<dbReference type="EC" id="2.5.1.25" evidence="1"/>
<evidence type="ECO:0000256" key="3">
    <source>
        <dbReference type="ARBA" id="ARBA00022691"/>
    </source>
</evidence>
<gene>
    <name evidence="7" type="ORF">GCM10009107_35080</name>
</gene>
<proteinExistence type="inferred from homology"/>
<dbReference type="InterPro" id="IPR039262">
    <property type="entry name" value="DTWD2/TAPT"/>
</dbReference>
<keyword evidence="4" id="KW-0819">tRNA processing</keyword>
<keyword evidence="2" id="KW-0808">Transferase</keyword>
<dbReference type="PANTHER" id="PTHR21392:SF0">
    <property type="entry name" value="TRNA-URIDINE AMINOCARBOXYPROPYLTRANSFERASE 2"/>
    <property type="match status" value="1"/>
</dbReference>
<comment type="similarity">
    <text evidence="5">Belongs to the TDD superfamily. DTWD2 family.</text>
</comment>
<keyword evidence="8" id="KW-1185">Reference proteome</keyword>
<organism evidence="7 8">
    <name type="scientific">Ideonella azotifigens</name>
    <dbReference type="NCBI Taxonomy" id="513160"/>
    <lineage>
        <taxon>Bacteria</taxon>
        <taxon>Pseudomonadati</taxon>
        <taxon>Pseudomonadota</taxon>
        <taxon>Betaproteobacteria</taxon>
        <taxon>Burkholderiales</taxon>
        <taxon>Sphaerotilaceae</taxon>
        <taxon>Ideonella</taxon>
    </lineage>
</organism>
<evidence type="ECO:0000313" key="7">
    <source>
        <dbReference type="EMBL" id="GAA0756526.1"/>
    </source>
</evidence>
<dbReference type="Proteomes" id="UP001500279">
    <property type="component" value="Unassembled WGS sequence"/>
</dbReference>
<evidence type="ECO:0000256" key="4">
    <source>
        <dbReference type="ARBA" id="ARBA00022694"/>
    </source>
</evidence>
<reference evidence="7 8" key="1">
    <citation type="journal article" date="2019" name="Int. J. Syst. Evol. Microbiol.">
        <title>The Global Catalogue of Microorganisms (GCM) 10K type strain sequencing project: providing services to taxonomists for standard genome sequencing and annotation.</title>
        <authorList>
            <consortium name="The Broad Institute Genomics Platform"/>
            <consortium name="The Broad Institute Genome Sequencing Center for Infectious Disease"/>
            <person name="Wu L."/>
            <person name="Ma J."/>
        </authorList>
    </citation>
    <scope>NUCLEOTIDE SEQUENCE [LARGE SCALE GENOMIC DNA]</scope>
    <source>
        <strain evidence="7 8">JCM 15503</strain>
    </source>
</reference>
<evidence type="ECO:0000256" key="2">
    <source>
        <dbReference type="ARBA" id="ARBA00022679"/>
    </source>
</evidence>
<sequence>MLVLQHPLETGHPKGSVPLLQLSLADCRVETGERFDPGLLADWLGPPGHSLLLYPEAVLGSQPAVPAAVAAMPGQLVVIDGTWRKSLKMLLLNPGLQALPRLSLQTPPPSRYGSLRQAPQAAQRSTLEACCLALGQLEQAPANYLPLLAAFDDFVRQRALVT</sequence>
<evidence type="ECO:0000256" key="1">
    <source>
        <dbReference type="ARBA" id="ARBA00012386"/>
    </source>
</evidence>